<comment type="caution">
    <text evidence="6">The sequence shown here is derived from an EMBL/GenBank/DDBJ whole genome shotgun (WGS) entry which is preliminary data.</text>
</comment>
<dbReference type="InterPro" id="IPR011162">
    <property type="entry name" value="MHC_I/II-like_Ag-recog"/>
</dbReference>
<dbReference type="SMART" id="SM00407">
    <property type="entry name" value="IGc1"/>
    <property type="match status" value="1"/>
</dbReference>
<evidence type="ECO:0000256" key="2">
    <source>
        <dbReference type="ARBA" id="ARBA00023319"/>
    </source>
</evidence>
<accession>A0AAD7R2V1</accession>
<dbReference type="PRINTS" id="PR01638">
    <property type="entry name" value="MHCCLASSI"/>
</dbReference>
<dbReference type="AlphaFoldDB" id="A0AAD7R2V1"/>
<dbReference type="InterPro" id="IPR001039">
    <property type="entry name" value="MHC_I_a_a1/a2"/>
</dbReference>
<dbReference type="InterPro" id="IPR013783">
    <property type="entry name" value="Ig-like_fold"/>
</dbReference>
<keyword evidence="4" id="KW-0472">Membrane</keyword>
<dbReference type="FunFam" id="3.30.500.10:FF:000001">
    <property type="entry name" value="H-2 class I histocompatibility antigen, alpha chain"/>
    <property type="match status" value="1"/>
</dbReference>
<dbReference type="GO" id="GO:0005615">
    <property type="term" value="C:extracellular space"/>
    <property type="evidence" value="ECO:0007669"/>
    <property type="project" value="TreeGrafter"/>
</dbReference>
<proteinExistence type="inferred from homology"/>
<dbReference type="GO" id="GO:0009897">
    <property type="term" value="C:external side of plasma membrane"/>
    <property type="evidence" value="ECO:0007669"/>
    <property type="project" value="TreeGrafter"/>
</dbReference>
<gene>
    <name evidence="6" type="ORF">AAFF_G00033990</name>
</gene>
<dbReference type="PROSITE" id="PS50835">
    <property type="entry name" value="IG_LIKE"/>
    <property type="match status" value="1"/>
</dbReference>
<evidence type="ECO:0000256" key="3">
    <source>
        <dbReference type="RuleBase" id="RU004439"/>
    </source>
</evidence>
<keyword evidence="1" id="KW-0325">Glycoprotein</keyword>
<dbReference type="PANTHER" id="PTHR16675:SF237">
    <property type="entry name" value="MHC CLASS I ANTIGEN TRANSCRIPT VARIANT 1-RELATED"/>
    <property type="match status" value="1"/>
</dbReference>
<evidence type="ECO:0000256" key="4">
    <source>
        <dbReference type="SAM" id="Phobius"/>
    </source>
</evidence>
<dbReference type="InterPro" id="IPR003597">
    <property type="entry name" value="Ig_C1-set"/>
</dbReference>
<feature type="domain" description="Ig-like" evidence="5">
    <location>
        <begin position="142"/>
        <end position="225"/>
    </location>
</feature>
<dbReference type="PANTHER" id="PTHR16675">
    <property type="entry name" value="MHC CLASS I-RELATED"/>
    <property type="match status" value="1"/>
</dbReference>
<dbReference type="GO" id="GO:0006955">
    <property type="term" value="P:immune response"/>
    <property type="evidence" value="ECO:0007669"/>
    <property type="project" value="TreeGrafter"/>
</dbReference>
<evidence type="ECO:0000313" key="7">
    <source>
        <dbReference type="Proteomes" id="UP001221898"/>
    </source>
</evidence>
<dbReference type="Pfam" id="PF00129">
    <property type="entry name" value="MHC_I"/>
    <property type="match status" value="1"/>
</dbReference>
<evidence type="ECO:0000259" key="5">
    <source>
        <dbReference type="PROSITE" id="PS50835"/>
    </source>
</evidence>
<dbReference type="InterPro" id="IPR037055">
    <property type="entry name" value="MHC_I-like_Ag-recog_sf"/>
</dbReference>
<keyword evidence="7" id="KW-1185">Reference proteome</keyword>
<evidence type="ECO:0000256" key="1">
    <source>
        <dbReference type="ARBA" id="ARBA00023180"/>
    </source>
</evidence>
<sequence>MIPKTEWMNKSEDQQYWDEETQKARGDQQWYKTKIGTVMQRLNQTRGVHVFQKMVGCEWDDETGITDGFNHYGYDGEDFIFFDMKNTRWISSSPQGLYIEHVWNNNRAELEHMKSYLTQECIESLKRYVSYGRSTLERTVSPEVSLLQKDPSSPVVCHVTGFFPRGVMVTWQKKGEDHYDDVEWGEVLPNEDGTFQTTSRLTVKDWQTEDYTCIVEHKSLEEEIVKRAIEREIRRNQDIERQLVRANDDLVQSLKTEDVKDEKYDGVIGCVVGVFLLLALAVVGVMVWKLWKLWKLWKKRGAGYGKTNREELEESCSKRISHTHTHTHILTIYLCPHKEKHTRTQILKVQ</sequence>
<dbReference type="InterPro" id="IPR007110">
    <property type="entry name" value="Ig-like_dom"/>
</dbReference>
<dbReference type="EMBL" id="JAINUG010001170">
    <property type="protein sequence ID" value="KAJ8358103.1"/>
    <property type="molecule type" value="Genomic_DNA"/>
</dbReference>
<name>A0AAD7R2V1_9TELE</name>
<dbReference type="SUPFAM" id="SSF48726">
    <property type="entry name" value="Immunoglobulin"/>
    <property type="match status" value="1"/>
</dbReference>
<dbReference type="Pfam" id="PF07654">
    <property type="entry name" value="C1-set"/>
    <property type="match status" value="1"/>
</dbReference>
<dbReference type="InterPro" id="IPR011161">
    <property type="entry name" value="MHC_I-like_Ag-recog"/>
</dbReference>
<keyword evidence="2" id="KW-0393">Immunoglobulin domain</keyword>
<feature type="transmembrane region" description="Helical" evidence="4">
    <location>
        <begin position="266"/>
        <end position="291"/>
    </location>
</feature>
<dbReference type="InterPro" id="IPR050208">
    <property type="entry name" value="MHC_class-I_related"/>
</dbReference>
<keyword evidence="4" id="KW-0812">Transmembrane</keyword>
<dbReference type="Proteomes" id="UP001221898">
    <property type="component" value="Unassembled WGS sequence"/>
</dbReference>
<dbReference type="SUPFAM" id="SSF54452">
    <property type="entry name" value="MHC antigen-recognition domain"/>
    <property type="match status" value="1"/>
</dbReference>
<protein>
    <recommendedName>
        <fullName evidence="5">Ig-like domain-containing protein</fullName>
    </recommendedName>
</protein>
<evidence type="ECO:0000313" key="6">
    <source>
        <dbReference type="EMBL" id="KAJ8358103.1"/>
    </source>
</evidence>
<dbReference type="Gene3D" id="2.60.40.10">
    <property type="entry name" value="Immunoglobulins"/>
    <property type="match status" value="1"/>
</dbReference>
<comment type="similarity">
    <text evidence="3">Belongs to the MHC class I family.</text>
</comment>
<dbReference type="PROSITE" id="PS00290">
    <property type="entry name" value="IG_MHC"/>
    <property type="match status" value="1"/>
</dbReference>
<keyword evidence="4" id="KW-1133">Transmembrane helix</keyword>
<dbReference type="CDD" id="cd07698">
    <property type="entry name" value="IgC1_MHC_I_alpha3"/>
    <property type="match status" value="1"/>
</dbReference>
<dbReference type="InterPro" id="IPR036179">
    <property type="entry name" value="Ig-like_dom_sf"/>
</dbReference>
<dbReference type="Gene3D" id="3.30.500.10">
    <property type="entry name" value="MHC class I-like antigen recognition-like"/>
    <property type="match status" value="1"/>
</dbReference>
<dbReference type="InterPro" id="IPR003006">
    <property type="entry name" value="Ig/MHC_CS"/>
</dbReference>
<organism evidence="6 7">
    <name type="scientific">Aldrovandia affinis</name>
    <dbReference type="NCBI Taxonomy" id="143900"/>
    <lineage>
        <taxon>Eukaryota</taxon>
        <taxon>Metazoa</taxon>
        <taxon>Chordata</taxon>
        <taxon>Craniata</taxon>
        <taxon>Vertebrata</taxon>
        <taxon>Euteleostomi</taxon>
        <taxon>Actinopterygii</taxon>
        <taxon>Neopterygii</taxon>
        <taxon>Teleostei</taxon>
        <taxon>Notacanthiformes</taxon>
        <taxon>Halosauridae</taxon>
        <taxon>Aldrovandia</taxon>
    </lineage>
</organism>
<reference evidence="6" key="1">
    <citation type="journal article" date="2023" name="Science">
        <title>Genome structures resolve the early diversification of teleost fishes.</title>
        <authorList>
            <person name="Parey E."/>
            <person name="Louis A."/>
            <person name="Montfort J."/>
            <person name="Bouchez O."/>
            <person name="Roques C."/>
            <person name="Iampietro C."/>
            <person name="Lluch J."/>
            <person name="Castinel A."/>
            <person name="Donnadieu C."/>
            <person name="Desvignes T."/>
            <person name="Floi Bucao C."/>
            <person name="Jouanno E."/>
            <person name="Wen M."/>
            <person name="Mejri S."/>
            <person name="Dirks R."/>
            <person name="Jansen H."/>
            <person name="Henkel C."/>
            <person name="Chen W.J."/>
            <person name="Zahm M."/>
            <person name="Cabau C."/>
            <person name="Klopp C."/>
            <person name="Thompson A.W."/>
            <person name="Robinson-Rechavi M."/>
            <person name="Braasch I."/>
            <person name="Lecointre G."/>
            <person name="Bobe J."/>
            <person name="Postlethwait J.H."/>
            <person name="Berthelot C."/>
            <person name="Roest Crollius H."/>
            <person name="Guiguen Y."/>
        </authorList>
    </citation>
    <scope>NUCLEOTIDE SEQUENCE</scope>
    <source>
        <strain evidence="6">NC1722</strain>
    </source>
</reference>